<sequence>MGLPMQTYVIISVLLFNEIVVQSRRSGFSRSTKIKIKSSSFSSYTRKSGMSSSKLHFLFPTTTSLANIYIASSMLPHVHLYTYRDLRSYSVCEGQRSAVINGTPKAYPYFLCPESLTNRTHVYCCSDKATHEGYCCPVEKWRTIVGITIIAVAAFFAACVIGWFLIRKCRKCRPPTRISRRPNSPPTADSDAHTPLNADALTPTPPRSSSQLRLHSLTTDRERDILDFAKSRLKEKPMDEPAPPPYPGHHSPPPYPSEF</sequence>
<name>A0A4S2M283_OPIFE</name>
<feature type="compositionally biased region" description="Pro residues" evidence="1">
    <location>
        <begin position="240"/>
        <end position="259"/>
    </location>
</feature>
<proteinExistence type="predicted"/>
<evidence type="ECO:0000313" key="3">
    <source>
        <dbReference type="EMBL" id="TGZ70156.1"/>
    </source>
</evidence>
<feature type="transmembrane region" description="Helical" evidence="2">
    <location>
        <begin position="55"/>
        <end position="75"/>
    </location>
</feature>
<evidence type="ECO:0000313" key="4">
    <source>
        <dbReference type="Proteomes" id="UP000308267"/>
    </source>
</evidence>
<gene>
    <name evidence="3" type="ORF">CRM22_003351</name>
</gene>
<keyword evidence="2" id="KW-0812">Transmembrane</keyword>
<evidence type="ECO:0000256" key="2">
    <source>
        <dbReference type="SAM" id="Phobius"/>
    </source>
</evidence>
<evidence type="ECO:0000256" key="1">
    <source>
        <dbReference type="SAM" id="MobiDB-lite"/>
    </source>
</evidence>
<dbReference type="EMBL" id="SJOL01005566">
    <property type="protein sequence ID" value="TGZ70156.1"/>
    <property type="molecule type" value="Genomic_DNA"/>
</dbReference>
<feature type="compositionally biased region" description="Basic and acidic residues" evidence="1">
    <location>
        <begin position="218"/>
        <end position="239"/>
    </location>
</feature>
<dbReference type="STRING" id="147828.A0A4S2M283"/>
<comment type="caution">
    <text evidence="3">The sequence shown here is derived from an EMBL/GenBank/DDBJ whole genome shotgun (WGS) entry which is preliminary data.</text>
</comment>
<dbReference type="OrthoDB" id="6270070at2759"/>
<organism evidence="3 4">
    <name type="scientific">Opisthorchis felineus</name>
    <dbReference type="NCBI Taxonomy" id="147828"/>
    <lineage>
        <taxon>Eukaryota</taxon>
        <taxon>Metazoa</taxon>
        <taxon>Spiralia</taxon>
        <taxon>Lophotrochozoa</taxon>
        <taxon>Platyhelminthes</taxon>
        <taxon>Trematoda</taxon>
        <taxon>Digenea</taxon>
        <taxon>Opisthorchiida</taxon>
        <taxon>Opisthorchiata</taxon>
        <taxon>Opisthorchiidae</taxon>
        <taxon>Opisthorchis</taxon>
    </lineage>
</organism>
<dbReference type="AlphaFoldDB" id="A0A4S2M283"/>
<dbReference type="Proteomes" id="UP000308267">
    <property type="component" value="Unassembled WGS sequence"/>
</dbReference>
<protein>
    <submittedName>
        <fullName evidence="3">Uncharacterized protein</fullName>
    </submittedName>
</protein>
<reference evidence="3 4" key="1">
    <citation type="journal article" date="2019" name="BMC Genomics">
        <title>New insights from Opisthorchis felineus genome: update on genomics of the epidemiologically important liver flukes.</title>
        <authorList>
            <person name="Ershov N.I."/>
            <person name="Mordvinov V.A."/>
            <person name="Prokhortchouk E.B."/>
            <person name="Pakharukova M.Y."/>
            <person name="Gunbin K.V."/>
            <person name="Ustyantsev K."/>
            <person name="Genaev M.A."/>
            <person name="Blinov A.G."/>
            <person name="Mazur A."/>
            <person name="Boulygina E."/>
            <person name="Tsygankova S."/>
            <person name="Khrameeva E."/>
            <person name="Chekanov N."/>
            <person name="Fan G."/>
            <person name="Xiao A."/>
            <person name="Zhang H."/>
            <person name="Xu X."/>
            <person name="Yang H."/>
            <person name="Solovyev V."/>
            <person name="Lee S.M."/>
            <person name="Liu X."/>
            <person name="Afonnikov D.A."/>
            <person name="Skryabin K.G."/>
        </authorList>
    </citation>
    <scope>NUCLEOTIDE SEQUENCE [LARGE SCALE GENOMIC DNA]</scope>
    <source>
        <strain evidence="3">AK-0245</strain>
        <tissue evidence="3">Whole organism</tissue>
    </source>
</reference>
<feature type="transmembrane region" description="Helical" evidence="2">
    <location>
        <begin position="144"/>
        <end position="166"/>
    </location>
</feature>
<feature type="region of interest" description="Disordered" evidence="1">
    <location>
        <begin position="176"/>
        <end position="259"/>
    </location>
</feature>
<feature type="compositionally biased region" description="Polar residues" evidence="1">
    <location>
        <begin position="207"/>
        <end position="217"/>
    </location>
</feature>
<accession>A0A4S2M283</accession>
<keyword evidence="2" id="KW-0472">Membrane</keyword>
<keyword evidence="4" id="KW-1185">Reference proteome</keyword>
<keyword evidence="2" id="KW-1133">Transmembrane helix</keyword>